<keyword evidence="2" id="KW-1185">Reference proteome</keyword>
<proteinExistence type="predicted"/>
<accession>A0ABR8SF77</accession>
<comment type="caution">
    <text evidence="1">The sequence shown here is derived from an EMBL/GenBank/DDBJ whole genome shotgun (WGS) entry which is preliminary data.</text>
</comment>
<protein>
    <recommendedName>
        <fullName evidence="3">Transposase</fullName>
    </recommendedName>
</protein>
<gene>
    <name evidence="1" type="ORF">H9646_16745</name>
</gene>
<reference evidence="1 2" key="1">
    <citation type="submission" date="2020-08" db="EMBL/GenBank/DDBJ databases">
        <title>A Genomic Blueprint of the Chicken Gut Microbiome.</title>
        <authorList>
            <person name="Gilroy R."/>
            <person name="Ravi A."/>
            <person name="Getino M."/>
            <person name="Pursley I."/>
            <person name="Horton D.L."/>
            <person name="Alikhan N.-F."/>
            <person name="Baker D."/>
            <person name="Gharbi K."/>
            <person name="Hall N."/>
            <person name="Watson M."/>
            <person name="Adriaenssens E.M."/>
            <person name="Foster-Nyarko E."/>
            <person name="Jarju S."/>
            <person name="Secka A."/>
            <person name="Antonio M."/>
            <person name="Oren A."/>
            <person name="Chaudhuri R."/>
            <person name="La Ragione R.M."/>
            <person name="Hildebrand F."/>
            <person name="Pallen M.J."/>
        </authorList>
    </citation>
    <scope>NUCLEOTIDE SEQUENCE [LARGE SCALE GENOMIC DNA]</scope>
    <source>
        <strain evidence="1 2">Sa2CVA6</strain>
    </source>
</reference>
<evidence type="ECO:0008006" key="3">
    <source>
        <dbReference type="Google" id="ProtNLM"/>
    </source>
</evidence>
<sequence length="50" mass="5817">MALLEQAIKNRLGGRFDWLGKSTLIKLGKRLLQAFDKPPHIIWRHIDPHS</sequence>
<evidence type="ECO:0000313" key="2">
    <source>
        <dbReference type="Proteomes" id="UP000634919"/>
    </source>
</evidence>
<dbReference type="EMBL" id="JACSQK010000009">
    <property type="protein sequence ID" value="MBD7962120.1"/>
    <property type="molecule type" value="Genomic_DNA"/>
</dbReference>
<dbReference type="RefSeq" id="WP_191724533.1">
    <property type="nucleotide sequence ID" value="NZ_JACSQK010000009.1"/>
</dbReference>
<dbReference type="Proteomes" id="UP000634919">
    <property type="component" value="Unassembled WGS sequence"/>
</dbReference>
<name>A0ABR8SF77_9BURK</name>
<evidence type="ECO:0000313" key="1">
    <source>
        <dbReference type="EMBL" id="MBD7962120.1"/>
    </source>
</evidence>
<organism evidence="1 2">
    <name type="scientific">Comamonas avium</name>
    <dbReference type="NCBI Taxonomy" id="2762231"/>
    <lineage>
        <taxon>Bacteria</taxon>
        <taxon>Pseudomonadati</taxon>
        <taxon>Pseudomonadota</taxon>
        <taxon>Betaproteobacteria</taxon>
        <taxon>Burkholderiales</taxon>
        <taxon>Comamonadaceae</taxon>
        <taxon>Comamonas</taxon>
    </lineage>
</organism>